<feature type="binding site" evidence="10">
    <location>
        <begin position="12"/>
        <end position="17"/>
    </location>
    <ligand>
        <name>substrate</name>
    </ligand>
</feature>
<feature type="region of interest" description="Interaction with substrate tRNA" evidence="10">
    <location>
        <begin position="35"/>
        <end position="38"/>
    </location>
</feature>
<keyword evidence="6 10" id="KW-0547">Nucleotide-binding</keyword>
<accession>A0A941CTR9</accession>
<evidence type="ECO:0000256" key="2">
    <source>
        <dbReference type="ARBA" id="ARBA00003213"/>
    </source>
</evidence>
<keyword evidence="15" id="KW-1185">Reference proteome</keyword>
<evidence type="ECO:0000256" key="11">
    <source>
        <dbReference type="RuleBase" id="RU003783"/>
    </source>
</evidence>
<evidence type="ECO:0000256" key="5">
    <source>
        <dbReference type="ARBA" id="ARBA00022694"/>
    </source>
</evidence>
<dbReference type="InterPro" id="IPR039657">
    <property type="entry name" value="Dimethylallyltransferase"/>
</dbReference>
<evidence type="ECO:0000256" key="1">
    <source>
        <dbReference type="ARBA" id="ARBA00001946"/>
    </source>
</evidence>
<dbReference type="InterPro" id="IPR027417">
    <property type="entry name" value="P-loop_NTPase"/>
</dbReference>
<dbReference type="FunFam" id="1.10.20.140:FF:000001">
    <property type="entry name" value="tRNA dimethylallyltransferase"/>
    <property type="match status" value="1"/>
</dbReference>
<dbReference type="Gene3D" id="3.40.50.300">
    <property type="entry name" value="P-loop containing nucleotide triphosphate hydrolases"/>
    <property type="match status" value="1"/>
</dbReference>
<keyword evidence="4 10" id="KW-0808">Transferase</keyword>
<evidence type="ECO:0000256" key="13">
    <source>
        <dbReference type="RuleBase" id="RU003785"/>
    </source>
</evidence>
<evidence type="ECO:0000313" key="15">
    <source>
        <dbReference type="Proteomes" id="UP000675431"/>
    </source>
</evidence>
<dbReference type="GO" id="GO:0052381">
    <property type="term" value="F:tRNA dimethylallyltransferase activity"/>
    <property type="evidence" value="ECO:0007669"/>
    <property type="project" value="UniProtKB-UniRule"/>
</dbReference>
<dbReference type="Proteomes" id="UP000675431">
    <property type="component" value="Unassembled WGS sequence"/>
</dbReference>
<keyword evidence="7 10" id="KW-0067">ATP-binding</keyword>
<feature type="site" description="Interaction with substrate tRNA" evidence="10">
    <location>
        <position position="119"/>
    </location>
</feature>
<evidence type="ECO:0000256" key="12">
    <source>
        <dbReference type="RuleBase" id="RU003784"/>
    </source>
</evidence>
<comment type="catalytic activity">
    <reaction evidence="9 10 11">
        <text>adenosine(37) in tRNA + dimethylallyl diphosphate = N(6)-dimethylallyladenosine(37) in tRNA + diphosphate</text>
        <dbReference type="Rhea" id="RHEA:26482"/>
        <dbReference type="Rhea" id="RHEA-COMP:10162"/>
        <dbReference type="Rhea" id="RHEA-COMP:10375"/>
        <dbReference type="ChEBI" id="CHEBI:33019"/>
        <dbReference type="ChEBI" id="CHEBI:57623"/>
        <dbReference type="ChEBI" id="CHEBI:74411"/>
        <dbReference type="ChEBI" id="CHEBI:74415"/>
        <dbReference type="EC" id="2.5.1.75"/>
    </reaction>
</comment>
<protein>
    <recommendedName>
        <fullName evidence="10">tRNA dimethylallyltransferase</fullName>
        <ecNumber evidence="10">2.5.1.75</ecNumber>
    </recommendedName>
    <alternativeName>
        <fullName evidence="10">Dimethylallyl diphosphate:tRNA dimethylallyltransferase</fullName>
        <shortName evidence="10">DMAPP:tRNA dimethylallyltransferase</shortName>
        <shortName evidence="10">DMATase</shortName>
    </alternativeName>
    <alternativeName>
        <fullName evidence="10">Isopentenyl-diphosphate:tRNA isopentenyltransferase</fullName>
        <shortName evidence="10">IPP transferase</shortName>
        <shortName evidence="10">IPPT</shortName>
        <shortName evidence="10">IPTase</shortName>
    </alternativeName>
</protein>
<name>A0A941CTR9_9BACI</name>
<organism evidence="14 15">
    <name type="scientific">Allobacillus saliphilus</name>
    <dbReference type="NCBI Taxonomy" id="2912308"/>
    <lineage>
        <taxon>Bacteria</taxon>
        <taxon>Bacillati</taxon>
        <taxon>Bacillota</taxon>
        <taxon>Bacilli</taxon>
        <taxon>Bacillales</taxon>
        <taxon>Bacillaceae</taxon>
        <taxon>Allobacillus</taxon>
    </lineage>
</organism>
<evidence type="ECO:0000256" key="6">
    <source>
        <dbReference type="ARBA" id="ARBA00022741"/>
    </source>
</evidence>
<comment type="function">
    <text evidence="2 10 12">Catalyzes the transfer of a dimethylallyl group onto the adenine at position 37 in tRNAs that read codons beginning with uridine, leading to the formation of N6-(dimethylallyl)adenosine (i(6)A).</text>
</comment>
<evidence type="ECO:0000256" key="3">
    <source>
        <dbReference type="ARBA" id="ARBA00005842"/>
    </source>
</evidence>
<dbReference type="GO" id="GO:0005524">
    <property type="term" value="F:ATP binding"/>
    <property type="evidence" value="ECO:0007669"/>
    <property type="project" value="UniProtKB-UniRule"/>
</dbReference>
<comment type="similarity">
    <text evidence="3 10 13">Belongs to the IPP transferase family.</text>
</comment>
<dbReference type="PANTHER" id="PTHR11088:SF60">
    <property type="entry name" value="TRNA DIMETHYLALLYLTRANSFERASE"/>
    <property type="match status" value="1"/>
</dbReference>
<keyword evidence="8 10" id="KW-0460">Magnesium</keyword>
<dbReference type="Pfam" id="PF01715">
    <property type="entry name" value="IPPT"/>
    <property type="match status" value="1"/>
</dbReference>
<evidence type="ECO:0000313" key="14">
    <source>
        <dbReference type="EMBL" id="MBR7552966.1"/>
    </source>
</evidence>
<dbReference type="Gene3D" id="1.10.20.140">
    <property type="match status" value="1"/>
</dbReference>
<dbReference type="HAMAP" id="MF_00185">
    <property type="entry name" value="IPP_trans"/>
    <property type="match status" value="1"/>
</dbReference>
<dbReference type="InterPro" id="IPR018022">
    <property type="entry name" value="IPT"/>
</dbReference>
<gene>
    <name evidence="10 14" type="primary">miaA</name>
    <name evidence="14" type="ORF">KC820_02245</name>
</gene>
<dbReference type="PANTHER" id="PTHR11088">
    <property type="entry name" value="TRNA DIMETHYLALLYLTRANSFERASE"/>
    <property type="match status" value="1"/>
</dbReference>
<dbReference type="AlphaFoldDB" id="A0A941CTR9"/>
<dbReference type="EC" id="2.5.1.75" evidence="10"/>
<sequence length="315" mass="36432">MKQKIISVVGPTAVGKTRLGIEISKQIGGEVINGDSIQIYKEFDIGSAKATLEEREGIPHHLIDLLEPDAEYSASDFKQDVKQKVQEIHGKQKTPVLVGGTGFYVQAALYDFNFSSVKRDHQYSDRLLEQIEQDGIEPFYKRLQEVDPEQARKIHPHNIRRVIRALEVYETTGKPLSVYEQEQLDTSYYDSYIIGLTMERSLLYERINQRVLDMVDQGLFEEIEQLYDRYGGDIQPMKGIGYKEVIPYLRGEYGKTEAIELIQRNTRRFAKRQLTYFRNKLPAIHWYEITPQNAEENFKTILADLEGFLQNGENS</sequence>
<proteinExistence type="inferred from homology"/>
<comment type="cofactor">
    <cofactor evidence="1 10">
        <name>Mg(2+)</name>
        <dbReference type="ChEBI" id="CHEBI:18420"/>
    </cofactor>
</comment>
<comment type="subunit">
    <text evidence="10">Monomer.</text>
</comment>
<dbReference type="EMBL" id="JAGSIE010000006">
    <property type="protein sequence ID" value="MBR7552966.1"/>
    <property type="molecule type" value="Genomic_DNA"/>
</dbReference>
<evidence type="ECO:0000256" key="9">
    <source>
        <dbReference type="ARBA" id="ARBA00049563"/>
    </source>
</evidence>
<dbReference type="SUPFAM" id="SSF52540">
    <property type="entry name" value="P-loop containing nucleoside triphosphate hydrolases"/>
    <property type="match status" value="2"/>
</dbReference>
<dbReference type="NCBIfam" id="TIGR00174">
    <property type="entry name" value="miaA"/>
    <property type="match status" value="1"/>
</dbReference>
<reference evidence="14 15" key="1">
    <citation type="submission" date="2021-04" db="EMBL/GenBank/DDBJ databases">
        <title>Allobacillus sp. nov. SKP8-2 isolated from shrimp paste.</title>
        <authorList>
            <person name="Tanasupawat S."/>
            <person name="Yiamsombat S."/>
            <person name="Kanchanasin P."/>
            <person name="Kuncharoen N."/>
        </authorList>
    </citation>
    <scope>NUCLEOTIDE SEQUENCE [LARGE SCALE GENOMIC DNA]</scope>
    <source>
        <strain evidence="14 15">SKP8-2</strain>
    </source>
</reference>
<evidence type="ECO:0000256" key="4">
    <source>
        <dbReference type="ARBA" id="ARBA00022679"/>
    </source>
</evidence>
<dbReference type="GO" id="GO:0006400">
    <property type="term" value="P:tRNA modification"/>
    <property type="evidence" value="ECO:0007669"/>
    <property type="project" value="TreeGrafter"/>
</dbReference>
<feature type="binding site" evidence="10">
    <location>
        <begin position="10"/>
        <end position="17"/>
    </location>
    <ligand>
        <name>ATP</name>
        <dbReference type="ChEBI" id="CHEBI:30616"/>
    </ligand>
</feature>
<evidence type="ECO:0000256" key="7">
    <source>
        <dbReference type="ARBA" id="ARBA00022840"/>
    </source>
</evidence>
<comment type="caution">
    <text evidence="14">The sequence shown here is derived from an EMBL/GenBank/DDBJ whole genome shotgun (WGS) entry which is preliminary data.</text>
</comment>
<keyword evidence="5 10" id="KW-0819">tRNA processing</keyword>
<dbReference type="RefSeq" id="WP_212367581.1">
    <property type="nucleotide sequence ID" value="NZ_JAGSIE010000006.1"/>
</dbReference>
<evidence type="ECO:0000256" key="8">
    <source>
        <dbReference type="ARBA" id="ARBA00022842"/>
    </source>
</evidence>
<feature type="site" description="Interaction with substrate tRNA" evidence="10">
    <location>
        <position position="101"/>
    </location>
</feature>
<comment type="caution">
    <text evidence="10">Lacks conserved residue(s) required for the propagation of feature annotation.</text>
</comment>
<evidence type="ECO:0000256" key="10">
    <source>
        <dbReference type="HAMAP-Rule" id="MF_00185"/>
    </source>
</evidence>